<gene>
    <name evidence="1" type="ORF">EV678_1290</name>
</gene>
<dbReference type="RefSeq" id="WP_130458892.1">
    <property type="nucleotide sequence ID" value="NZ_SHKM01000001.1"/>
</dbReference>
<sequence>MQVVIVGTGKLASELLSSHQLGHPFQVVPWGRQAEDAPAIVVHAGSGRELEAVAAFCRATASPLIELSTGSALEREALEFPVLLCPNTNILMLKFMAMLEASGHFFRGYEMELVESHQASKSSVPGTAVNLAASVGLGPEAIRSVRDPRVQREELGIPEADLPRHAFHRLSISDGACSLRLETRVQGEAPYAAGVSRIVEAVHGKALEKRLYPIMEFITRGWL</sequence>
<proteinExistence type="predicted"/>
<protein>
    <submittedName>
        <fullName evidence="1">Dihydrodipicolinate reductase-like protein</fullName>
    </submittedName>
</protein>
<evidence type="ECO:0000313" key="1">
    <source>
        <dbReference type="EMBL" id="RZT90474.1"/>
    </source>
</evidence>
<dbReference type="EMBL" id="SHKM01000001">
    <property type="protein sequence ID" value="RZT90474.1"/>
    <property type="molecule type" value="Genomic_DNA"/>
</dbReference>
<evidence type="ECO:0000313" key="2">
    <source>
        <dbReference type="Proteomes" id="UP000292136"/>
    </source>
</evidence>
<dbReference type="PANTHER" id="PTHR20836:SF0">
    <property type="entry name" value="4-HYDROXY-TETRAHYDRODIPICOLINATE REDUCTASE 1, CHLOROPLASTIC-RELATED"/>
    <property type="match status" value="1"/>
</dbReference>
<dbReference type="InterPro" id="IPR023940">
    <property type="entry name" value="DHDPR_bac"/>
</dbReference>
<comment type="caution">
    <text evidence="1">The sequence shown here is derived from an EMBL/GenBank/DDBJ whole genome shotgun (WGS) entry which is preliminary data.</text>
</comment>
<keyword evidence="2" id="KW-1185">Reference proteome</keyword>
<dbReference type="Gene3D" id="3.30.360.10">
    <property type="entry name" value="Dihydrodipicolinate Reductase, domain 2"/>
    <property type="match status" value="1"/>
</dbReference>
<organism evidence="1 2">
    <name type="scientific">Azospira oryzae</name>
    <dbReference type="NCBI Taxonomy" id="146939"/>
    <lineage>
        <taxon>Bacteria</taxon>
        <taxon>Pseudomonadati</taxon>
        <taxon>Pseudomonadota</taxon>
        <taxon>Betaproteobacteria</taxon>
        <taxon>Rhodocyclales</taxon>
        <taxon>Rhodocyclaceae</taxon>
        <taxon>Azospira</taxon>
    </lineage>
</organism>
<dbReference type="PANTHER" id="PTHR20836">
    <property type="entry name" value="DIHYDRODIPICOLINATE REDUCTASE"/>
    <property type="match status" value="1"/>
</dbReference>
<accession>A0ABY0ISB9</accession>
<dbReference type="Proteomes" id="UP000292136">
    <property type="component" value="Unassembled WGS sequence"/>
</dbReference>
<name>A0ABY0ISB9_9RHOO</name>
<dbReference type="Gene3D" id="3.40.50.720">
    <property type="entry name" value="NAD(P)-binding Rossmann-like Domain"/>
    <property type="match status" value="1"/>
</dbReference>
<reference evidence="1 2" key="1">
    <citation type="submission" date="2019-02" db="EMBL/GenBank/DDBJ databases">
        <title>Genomic Encyclopedia of Type Strains, Phase IV (KMG-IV): sequencing the most valuable type-strain genomes for metagenomic binning, comparative biology and taxonomic classification.</title>
        <authorList>
            <person name="Goeker M."/>
        </authorList>
    </citation>
    <scope>NUCLEOTIDE SEQUENCE [LARGE SCALE GENOMIC DNA]</scope>
    <source>
        <strain evidence="1 2">DSM 21223</strain>
    </source>
</reference>